<keyword evidence="4 7" id="KW-0479">Metal-binding</keyword>
<dbReference type="GO" id="GO:0052834">
    <property type="term" value="F:inositol monophosphate phosphatase activity"/>
    <property type="evidence" value="ECO:0007669"/>
    <property type="project" value="UniProtKB-EC"/>
</dbReference>
<dbReference type="InterPro" id="IPR020583">
    <property type="entry name" value="Inositol_monoP_metal-BS"/>
</dbReference>
<comment type="cofactor">
    <cofactor evidence="2 7">
        <name>Mg(2+)</name>
        <dbReference type="ChEBI" id="CHEBI:18420"/>
    </cofactor>
</comment>
<dbReference type="RefSeq" id="WP_209942001.1">
    <property type="nucleotide sequence ID" value="NZ_JAGGJU010000001.1"/>
</dbReference>
<protein>
    <recommendedName>
        <fullName evidence="7">Inositol-1-monophosphatase</fullName>
        <ecNumber evidence="7">3.1.3.25</ecNumber>
    </recommendedName>
</protein>
<dbReference type="Proteomes" id="UP000759443">
    <property type="component" value="Unassembled WGS sequence"/>
</dbReference>
<dbReference type="Gene3D" id="3.30.540.10">
    <property type="entry name" value="Fructose-1,6-Bisphosphatase, subunit A, domain 1"/>
    <property type="match status" value="1"/>
</dbReference>
<dbReference type="PANTHER" id="PTHR20854:SF4">
    <property type="entry name" value="INOSITOL-1-MONOPHOSPHATASE-RELATED"/>
    <property type="match status" value="1"/>
</dbReference>
<dbReference type="InterPro" id="IPR000760">
    <property type="entry name" value="Inositol_monophosphatase-like"/>
</dbReference>
<comment type="similarity">
    <text evidence="3 7">Belongs to the inositol monophosphatase superfamily.</text>
</comment>
<gene>
    <name evidence="8" type="ORF">J2Z17_000563</name>
</gene>
<evidence type="ECO:0000313" key="9">
    <source>
        <dbReference type="Proteomes" id="UP000759443"/>
    </source>
</evidence>
<dbReference type="InterPro" id="IPR033942">
    <property type="entry name" value="IMPase"/>
</dbReference>
<dbReference type="PROSITE" id="PS00629">
    <property type="entry name" value="IMP_1"/>
    <property type="match status" value="1"/>
</dbReference>
<comment type="caution">
    <text evidence="8">The sequence shown here is derived from an EMBL/GenBank/DDBJ whole genome shotgun (WGS) entry which is preliminary data.</text>
</comment>
<keyword evidence="9" id="KW-1185">Reference proteome</keyword>
<dbReference type="PRINTS" id="PR00377">
    <property type="entry name" value="IMPHPHTASES"/>
</dbReference>
<accession>A0ABS4DTX1</accession>
<dbReference type="CDD" id="cd01639">
    <property type="entry name" value="IMPase"/>
    <property type="match status" value="1"/>
</dbReference>
<evidence type="ECO:0000256" key="3">
    <source>
        <dbReference type="ARBA" id="ARBA00009759"/>
    </source>
</evidence>
<dbReference type="EMBL" id="JAGGJU010000001">
    <property type="protein sequence ID" value="MBP1849146.1"/>
    <property type="molecule type" value="Genomic_DNA"/>
</dbReference>
<dbReference type="Gene3D" id="3.40.190.80">
    <property type="match status" value="1"/>
</dbReference>
<organism evidence="8 9">
    <name type="scientific">Rhizobium halophytocola</name>
    <dbReference type="NCBI Taxonomy" id="735519"/>
    <lineage>
        <taxon>Bacteria</taxon>
        <taxon>Pseudomonadati</taxon>
        <taxon>Pseudomonadota</taxon>
        <taxon>Alphaproteobacteria</taxon>
        <taxon>Hyphomicrobiales</taxon>
        <taxon>Rhizobiaceae</taxon>
        <taxon>Rhizobium/Agrobacterium group</taxon>
        <taxon>Rhizobium</taxon>
    </lineage>
</organism>
<evidence type="ECO:0000256" key="7">
    <source>
        <dbReference type="RuleBase" id="RU364068"/>
    </source>
</evidence>
<proteinExistence type="inferred from homology"/>
<dbReference type="EC" id="3.1.3.25" evidence="7"/>
<evidence type="ECO:0000256" key="2">
    <source>
        <dbReference type="ARBA" id="ARBA00001946"/>
    </source>
</evidence>
<reference evidence="8 9" key="1">
    <citation type="submission" date="2021-03" db="EMBL/GenBank/DDBJ databases">
        <title>Genomic Encyclopedia of Type Strains, Phase IV (KMG-IV): sequencing the most valuable type-strain genomes for metagenomic binning, comparative biology and taxonomic classification.</title>
        <authorList>
            <person name="Goeker M."/>
        </authorList>
    </citation>
    <scope>NUCLEOTIDE SEQUENCE [LARGE SCALE GENOMIC DNA]</scope>
    <source>
        <strain evidence="8 9">DSM 21600</strain>
    </source>
</reference>
<evidence type="ECO:0000256" key="4">
    <source>
        <dbReference type="ARBA" id="ARBA00022723"/>
    </source>
</evidence>
<dbReference type="SUPFAM" id="SSF56655">
    <property type="entry name" value="Carbohydrate phosphatase"/>
    <property type="match status" value="1"/>
</dbReference>
<evidence type="ECO:0000256" key="6">
    <source>
        <dbReference type="ARBA" id="ARBA00022842"/>
    </source>
</evidence>
<keyword evidence="6 7" id="KW-0460">Magnesium</keyword>
<evidence type="ECO:0000313" key="8">
    <source>
        <dbReference type="EMBL" id="MBP1849146.1"/>
    </source>
</evidence>
<evidence type="ECO:0000256" key="5">
    <source>
        <dbReference type="ARBA" id="ARBA00022801"/>
    </source>
</evidence>
<name>A0ABS4DTX1_9HYPH</name>
<sequence>MQDQDIEPGTTARFATAKRIIRQAGVMAKDYFDRYDELEIETKSGRQDVVSVADRDVEDFIRREIIASFPLDGLIGEERGADATETDYTWTIDPIDGTAVFLHGLKSWCVAIAILKEGVPVAGLVYDPCADDLFSAATGHGAERNGRPIAVDSQTPFDGGFLVVGASKPEQSHHIGQLIEGILAAGGIFMRNGSAALTLAHVAAGHYLGYYEPRLSSWDCLAGLLIVREAGGLADDFLSGRDIMASGPAFAAAPQVHDQFKALTLRGT</sequence>
<dbReference type="Pfam" id="PF00459">
    <property type="entry name" value="Inositol_P"/>
    <property type="match status" value="1"/>
</dbReference>
<evidence type="ECO:0000256" key="1">
    <source>
        <dbReference type="ARBA" id="ARBA00001033"/>
    </source>
</evidence>
<keyword evidence="5 7" id="KW-0378">Hydrolase</keyword>
<comment type="catalytic activity">
    <reaction evidence="1 7">
        <text>a myo-inositol phosphate + H2O = myo-inositol + phosphate</text>
        <dbReference type="Rhea" id="RHEA:24056"/>
        <dbReference type="ChEBI" id="CHEBI:15377"/>
        <dbReference type="ChEBI" id="CHEBI:17268"/>
        <dbReference type="ChEBI" id="CHEBI:43474"/>
        <dbReference type="ChEBI" id="CHEBI:84139"/>
        <dbReference type="EC" id="3.1.3.25"/>
    </reaction>
</comment>
<dbReference type="PANTHER" id="PTHR20854">
    <property type="entry name" value="INOSITOL MONOPHOSPHATASE"/>
    <property type="match status" value="1"/>
</dbReference>